<dbReference type="PROSITE" id="PS50280">
    <property type="entry name" value="SET"/>
    <property type="match status" value="1"/>
</dbReference>
<evidence type="ECO:0000313" key="2">
    <source>
        <dbReference type="EMBL" id="MBI3630928.1"/>
    </source>
</evidence>
<feature type="domain" description="SET" evidence="1">
    <location>
        <begin position="11"/>
        <end position="132"/>
    </location>
</feature>
<dbReference type="Pfam" id="PF00856">
    <property type="entry name" value="SET"/>
    <property type="match status" value="1"/>
</dbReference>
<evidence type="ECO:0000259" key="1">
    <source>
        <dbReference type="PROSITE" id="PS50280"/>
    </source>
</evidence>
<evidence type="ECO:0000313" key="3">
    <source>
        <dbReference type="Proteomes" id="UP000753196"/>
    </source>
</evidence>
<dbReference type="InterPro" id="IPR046341">
    <property type="entry name" value="SET_dom_sf"/>
</dbReference>
<dbReference type="Gene3D" id="2.170.270.10">
    <property type="entry name" value="SET domain"/>
    <property type="match status" value="1"/>
</dbReference>
<protein>
    <submittedName>
        <fullName evidence="2">SET domain-containing protein</fullName>
    </submittedName>
</protein>
<dbReference type="InterPro" id="IPR001214">
    <property type="entry name" value="SET_dom"/>
</dbReference>
<dbReference type="AlphaFoldDB" id="A0A932VR55"/>
<dbReference type="SUPFAM" id="SSF82199">
    <property type="entry name" value="SET domain"/>
    <property type="match status" value="1"/>
</dbReference>
<organism evidence="2 3">
    <name type="scientific">Candidatus Sungiibacteriota bacterium</name>
    <dbReference type="NCBI Taxonomy" id="2750080"/>
    <lineage>
        <taxon>Bacteria</taxon>
        <taxon>Candidatus Sungiibacteriota</taxon>
    </lineage>
</organism>
<reference evidence="2" key="1">
    <citation type="submission" date="2020-07" db="EMBL/GenBank/DDBJ databases">
        <title>Huge and variable diversity of episymbiotic CPR bacteria and DPANN archaea in groundwater ecosystems.</title>
        <authorList>
            <person name="He C.Y."/>
            <person name="Keren R."/>
            <person name="Whittaker M."/>
            <person name="Farag I.F."/>
            <person name="Doudna J."/>
            <person name="Cate J.H.D."/>
            <person name="Banfield J.F."/>
        </authorList>
    </citation>
    <scope>NUCLEOTIDE SEQUENCE</scope>
    <source>
        <strain evidence="2">NC_groundwater_973_Pr1_S-0.2um_54_13</strain>
    </source>
</reference>
<proteinExistence type="predicted"/>
<gene>
    <name evidence="2" type="ORF">HY221_01145</name>
</gene>
<sequence>MTQKDFLADLEKNIYCRLQPSGLHGIGIFAIRDIPKGTDPFPGCRAPKWRPVRLEKLLGDEHIVEAVKKFAQDIFSVRDGIMYVPDHSLNAIDISYFLNHGDRPNIAPRAGGAHFVAIRDIKTGEELVADYRTYTDR</sequence>
<dbReference type="EMBL" id="JACQCR010000027">
    <property type="protein sequence ID" value="MBI3630928.1"/>
    <property type="molecule type" value="Genomic_DNA"/>
</dbReference>
<accession>A0A932VR55</accession>
<dbReference type="Proteomes" id="UP000753196">
    <property type="component" value="Unassembled WGS sequence"/>
</dbReference>
<name>A0A932VR55_9BACT</name>
<comment type="caution">
    <text evidence="2">The sequence shown here is derived from an EMBL/GenBank/DDBJ whole genome shotgun (WGS) entry which is preliminary data.</text>
</comment>